<sequence>MAFSIRKFNNAEIPVNAKELLGKLVFISFIENFKMVDGSPVDYPTHAEVFSDKMQEIIPIKLEEGISVEDIPMMSEVELVGDATIWIYDDSYTISRGINNVSEVKGHAFALRAENVKRVGAGQAKQEQKHDQKPEQKQEHKG</sequence>
<feature type="region of interest" description="Disordered" evidence="1">
    <location>
        <begin position="120"/>
        <end position="142"/>
    </location>
</feature>
<dbReference type="AlphaFoldDB" id="A0A3R9JFP9"/>
<dbReference type="RefSeq" id="WP_125398244.1">
    <property type="nucleotide sequence ID" value="NZ_RJNO01000036.1"/>
</dbReference>
<proteinExistence type="predicted"/>
<protein>
    <recommendedName>
        <fullName evidence="4">DUF961 domain-containing protein</fullName>
    </recommendedName>
</protein>
<reference evidence="2 3" key="1">
    <citation type="submission" date="2018-11" db="EMBL/GenBank/DDBJ databases">
        <title>Species Designations Belie Phenotypic and Genotypic Heterogeneity in Oral Streptococci.</title>
        <authorList>
            <person name="Velsko I."/>
        </authorList>
    </citation>
    <scope>NUCLEOTIDE SEQUENCE [LARGE SCALE GENOMIC DNA]</scope>
    <source>
        <strain evidence="2 3">BCC19</strain>
    </source>
</reference>
<dbReference type="EMBL" id="RJNO01000036">
    <property type="protein sequence ID" value="RSI73535.1"/>
    <property type="molecule type" value="Genomic_DNA"/>
</dbReference>
<organism evidence="2 3">
    <name type="scientific">Streptococcus oralis</name>
    <dbReference type="NCBI Taxonomy" id="1303"/>
    <lineage>
        <taxon>Bacteria</taxon>
        <taxon>Bacillati</taxon>
        <taxon>Bacillota</taxon>
        <taxon>Bacilli</taxon>
        <taxon>Lactobacillales</taxon>
        <taxon>Streptococcaceae</taxon>
        <taxon>Streptococcus</taxon>
    </lineage>
</organism>
<comment type="caution">
    <text evidence="2">The sequence shown here is derived from an EMBL/GenBank/DDBJ whole genome shotgun (WGS) entry which is preliminary data.</text>
</comment>
<gene>
    <name evidence="2" type="ORF">D8858_09425</name>
</gene>
<evidence type="ECO:0008006" key="4">
    <source>
        <dbReference type="Google" id="ProtNLM"/>
    </source>
</evidence>
<dbReference type="Proteomes" id="UP000281197">
    <property type="component" value="Unassembled WGS sequence"/>
</dbReference>
<accession>A0A3R9JFP9</accession>
<feature type="compositionally biased region" description="Basic and acidic residues" evidence="1">
    <location>
        <begin position="126"/>
        <end position="142"/>
    </location>
</feature>
<name>A0A3R9JFP9_STROR</name>
<evidence type="ECO:0000313" key="3">
    <source>
        <dbReference type="Proteomes" id="UP000281197"/>
    </source>
</evidence>
<evidence type="ECO:0000256" key="1">
    <source>
        <dbReference type="SAM" id="MobiDB-lite"/>
    </source>
</evidence>
<evidence type="ECO:0000313" key="2">
    <source>
        <dbReference type="EMBL" id="RSI73535.1"/>
    </source>
</evidence>